<evidence type="ECO:0000313" key="2">
    <source>
        <dbReference type="Proteomes" id="UP000789920"/>
    </source>
</evidence>
<proteinExistence type="predicted"/>
<dbReference type="Proteomes" id="UP000789920">
    <property type="component" value="Unassembled WGS sequence"/>
</dbReference>
<evidence type="ECO:0000313" key="1">
    <source>
        <dbReference type="EMBL" id="CAG8829335.1"/>
    </source>
</evidence>
<feature type="non-terminal residue" evidence="1">
    <location>
        <position position="54"/>
    </location>
</feature>
<name>A0ACA9S6B4_9GLOM</name>
<comment type="caution">
    <text evidence="1">The sequence shown here is derived from an EMBL/GenBank/DDBJ whole genome shotgun (WGS) entry which is preliminary data.</text>
</comment>
<feature type="non-terminal residue" evidence="1">
    <location>
        <position position="1"/>
    </location>
</feature>
<accession>A0ACA9S6B4</accession>
<dbReference type="EMBL" id="CAJVQC010097045">
    <property type="protein sequence ID" value="CAG8829335.1"/>
    <property type="molecule type" value="Genomic_DNA"/>
</dbReference>
<reference evidence="1" key="1">
    <citation type="submission" date="2021-06" db="EMBL/GenBank/DDBJ databases">
        <authorList>
            <person name="Kallberg Y."/>
            <person name="Tangrot J."/>
            <person name="Rosling A."/>
        </authorList>
    </citation>
    <scope>NUCLEOTIDE SEQUENCE</scope>
    <source>
        <strain evidence="1">MA461A</strain>
    </source>
</reference>
<keyword evidence="2" id="KW-1185">Reference proteome</keyword>
<sequence length="54" mass="6438">EPSYKQQLQDHIDLITNELHQVQLKAQLNIESAQQKQKEKYDEHIKEVLFHIGI</sequence>
<gene>
    <name evidence="1" type="ORF">RPERSI_LOCUS27477</name>
</gene>
<protein>
    <submittedName>
        <fullName evidence="1">2985_t:CDS:1</fullName>
    </submittedName>
</protein>
<organism evidence="1 2">
    <name type="scientific">Racocetra persica</name>
    <dbReference type="NCBI Taxonomy" id="160502"/>
    <lineage>
        <taxon>Eukaryota</taxon>
        <taxon>Fungi</taxon>
        <taxon>Fungi incertae sedis</taxon>
        <taxon>Mucoromycota</taxon>
        <taxon>Glomeromycotina</taxon>
        <taxon>Glomeromycetes</taxon>
        <taxon>Diversisporales</taxon>
        <taxon>Gigasporaceae</taxon>
        <taxon>Racocetra</taxon>
    </lineage>
</organism>